<keyword evidence="3" id="KW-0227">DNA damage</keyword>
<keyword evidence="9" id="KW-1185">Reference proteome</keyword>
<dbReference type="InParanoid" id="A0A2T3B8D6"/>
<dbReference type="GO" id="GO:0005524">
    <property type="term" value="F:ATP binding"/>
    <property type="evidence" value="ECO:0007669"/>
    <property type="project" value="UniProtKB-KW"/>
</dbReference>
<dbReference type="GO" id="GO:0006298">
    <property type="term" value="P:mismatch repair"/>
    <property type="evidence" value="ECO:0007669"/>
    <property type="project" value="InterPro"/>
</dbReference>
<keyword evidence="2" id="KW-0547">Nucleotide-binding</keyword>
<dbReference type="InterPro" id="IPR007696">
    <property type="entry name" value="DNA_mismatch_repair_MutS_core"/>
</dbReference>
<comment type="similarity">
    <text evidence="1">Belongs to the DNA mismatch repair MutS family.</text>
</comment>
<dbReference type="STRING" id="857342.A0A2T3B8D6"/>
<dbReference type="GO" id="GO:0140664">
    <property type="term" value="F:ATP-dependent DNA damage sensor activity"/>
    <property type="evidence" value="ECO:0007669"/>
    <property type="project" value="InterPro"/>
</dbReference>
<dbReference type="Pfam" id="PF05192">
    <property type="entry name" value="MutS_III"/>
    <property type="match status" value="1"/>
</dbReference>
<gene>
    <name evidence="8" type="ORF">M430DRAFT_97025</name>
</gene>
<dbReference type="GO" id="GO:0030983">
    <property type="term" value="F:mismatched DNA binding"/>
    <property type="evidence" value="ECO:0007669"/>
    <property type="project" value="InterPro"/>
</dbReference>
<evidence type="ECO:0000259" key="7">
    <source>
        <dbReference type="PROSITE" id="PS00486"/>
    </source>
</evidence>
<organism evidence="8 9">
    <name type="scientific">Amorphotheca resinae ATCC 22711</name>
    <dbReference type="NCBI Taxonomy" id="857342"/>
    <lineage>
        <taxon>Eukaryota</taxon>
        <taxon>Fungi</taxon>
        <taxon>Dikarya</taxon>
        <taxon>Ascomycota</taxon>
        <taxon>Pezizomycotina</taxon>
        <taxon>Leotiomycetes</taxon>
        <taxon>Helotiales</taxon>
        <taxon>Amorphothecaceae</taxon>
        <taxon>Amorphotheca</taxon>
    </lineage>
</organism>
<proteinExistence type="inferred from homology"/>
<dbReference type="FunCoup" id="A0A2T3B8D6">
    <property type="interactions" value="21"/>
</dbReference>
<dbReference type="InterPro" id="IPR027417">
    <property type="entry name" value="P-loop_NTPase"/>
</dbReference>
<dbReference type="SUPFAM" id="SSF52540">
    <property type="entry name" value="P-loop containing nucleoside triphosphate hydrolases"/>
    <property type="match status" value="1"/>
</dbReference>
<dbReference type="GO" id="GO:0043504">
    <property type="term" value="P:mitochondrial DNA repair"/>
    <property type="evidence" value="ECO:0007669"/>
    <property type="project" value="TreeGrafter"/>
</dbReference>
<dbReference type="SMART" id="SM00533">
    <property type="entry name" value="MUTSd"/>
    <property type="match status" value="1"/>
</dbReference>
<evidence type="ECO:0000313" key="9">
    <source>
        <dbReference type="Proteomes" id="UP000241818"/>
    </source>
</evidence>
<dbReference type="SUPFAM" id="SSF53150">
    <property type="entry name" value="DNA repair protein MutS, domain II"/>
    <property type="match status" value="1"/>
</dbReference>
<evidence type="ECO:0000256" key="3">
    <source>
        <dbReference type="ARBA" id="ARBA00022763"/>
    </source>
</evidence>
<dbReference type="Gene3D" id="3.30.420.110">
    <property type="entry name" value="MutS, connector domain"/>
    <property type="match status" value="1"/>
</dbReference>
<keyword evidence="5" id="KW-0238">DNA-binding</keyword>
<dbReference type="FunFam" id="3.40.50.300:FF:001238">
    <property type="entry name" value="DNA mismatch repair protein"/>
    <property type="match status" value="1"/>
</dbReference>
<evidence type="ECO:0000313" key="8">
    <source>
        <dbReference type="EMBL" id="PSS23156.1"/>
    </source>
</evidence>
<dbReference type="InterPro" id="IPR045076">
    <property type="entry name" value="MutS"/>
</dbReference>
<dbReference type="FunFam" id="1.10.1420.10:FF:000036">
    <property type="entry name" value="DNA mismatch repair protein Msh1"/>
    <property type="match status" value="1"/>
</dbReference>
<evidence type="ECO:0000256" key="2">
    <source>
        <dbReference type="ARBA" id="ARBA00022741"/>
    </source>
</evidence>
<dbReference type="InterPro" id="IPR016151">
    <property type="entry name" value="DNA_mismatch_repair_MutS_N"/>
</dbReference>
<evidence type="ECO:0000256" key="4">
    <source>
        <dbReference type="ARBA" id="ARBA00022840"/>
    </source>
</evidence>
<dbReference type="InterPro" id="IPR036187">
    <property type="entry name" value="DNA_mismatch_repair_MutS_sf"/>
</dbReference>
<dbReference type="Pfam" id="PF00488">
    <property type="entry name" value="MutS_V"/>
    <property type="match status" value="1"/>
</dbReference>
<dbReference type="SUPFAM" id="SSF55271">
    <property type="entry name" value="DNA repair protein MutS, domain I"/>
    <property type="match status" value="1"/>
</dbReference>
<evidence type="ECO:0000256" key="5">
    <source>
        <dbReference type="ARBA" id="ARBA00023125"/>
    </source>
</evidence>
<dbReference type="PROSITE" id="PS00486">
    <property type="entry name" value="DNA_MISMATCH_REPAIR_2"/>
    <property type="match status" value="1"/>
</dbReference>
<keyword evidence="4" id="KW-0067">ATP-binding</keyword>
<dbReference type="GO" id="GO:0005634">
    <property type="term" value="C:nucleus"/>
    <property type="evidence" value="ECO:0007669"/>
    <property type="project" value="TreeGrafter"/>
</dbReference>
<dbReference type="Gene3D" id="3.40.1170.10">
    <property type="entry name" value="DNA repair protein MutS, domain I"/>
    <property type="match status" value="1"/>
</dbReference>
<sequence>MPLLTHSFYRTSLPVLVSRRILSCCQIPSSHPHPLVQHAFSRRQVCSRQQKRGKRTKVSVNLDELPQGLIPLDPLPLEDEAPAYPTVVLQARDNMRRFENCVLLTRVGGFYELYFEHAEEFGPLLNLKVAQKRTNAGPVSMAGFPFFQLDRYLKVLVQDFNRYVAIAEEFPNDPSSKVRAGGLMHDRKVSRIVTPGTLIDENFVDPFTNNYVLALHTETHGKSLAADLDAGDEVDHPSHLSERSSLPIGLAWLDLSTGHFFTQSTTLSTLPSLLARIGPREIVLDEDLKTSNDRGMFSILKEDDYLITYMSTPEIKPMSEWTPMLESPVPIQMANEFTPLEIAAGSALLQYIETRLQGSTMKLQPPSRQLDVMGIDKNTMRALEIKTTIRDDLFAGSLLHTVRRTVTKGGARLLDSWLTSPSTSLDVIKSRLDLVTHFLNDETLRERLTILLRRSHDSHRLLQKFAFGRGDADDLLAIATTVYATQDLVSTLVKDSRPEDCVQAMVARIHLDGPSVLASRIKEAIDEEGIVQQHRIEEREVEEIQALAQAVVTSEGSQEDSKILPRGARKKKPTSIREHYIDSEAWIMKPAASETLQTLHRDLAILSDERDLLAKDLSARLGVTSLTLRFTPGLGHICHVKGKDMKKDLLSSEIKSVSSSKSTRSFHHPEWTHLGQRIDQCKIHIRAEEQRVFNDLRQQVIASIVKLRRNAAVLDELDVACSFAALAAEKNWTRPILTQTTSHKIIAGRHPTVEGGLEEQGRSFVTNDCFVGDGHRSWVITGPNMAGKSTFLRQNALITILAQVGSYVPAQYAELGIVDQIFSRVGSADSLYRDQSTFMVEMLETATILRNATSRSFVIMDEIGRGTTPKDGVAVAFACLHHLYHVNKSRTLFATHFHDLAEMVKEDGAMEGVGFYCTDVEEGIGGEGFRYVHRLREGVNRQSHALKVARLAGLPEGAITIAKRVLENNAGSE</sequence>
<dbReference type="EMBL" id="KZ679008">
    <property type="protein sequence ID" value="PSS23156.1"/>
    <property type="molecule type" value="Genomic_DNA"/>
</dbReference>
<dbReference type="FunFam" id="3.40.1170.10:FF:000010">
    <property type="entry name" value="DNA mismatch repair protein Msh1"/>
    <property type="match status" value="1"/>
</dbReference>
<dbReference type="Pfam" id="PF01624">
    <property type="entry name" value="MutS_I"/>
    <property type="match status" value="1"/>
</dbReference>
<dbReference type="InterPro" id="IPR007695">
    <property type="entry name" value="DNA_mismatch_repair_MutS-lik_N"/>
</dbReference>
<evidence type="ECO:0000256" key="6">
    <source>
        <dbReference type="ARBA" id="ARBA00023204"/>
    </source>
</evidence>
<reference evidence="8 9" key="1">
    <citation type="journal article" date="2018" name="New Phytol.">
        <title>Comparative genomics and transcriptomics depict ericoid mycorrhizal fungi as versatile saprotrophs and plant mutualists.</title>
        <authorList>
            <person name="Martino E."/>
            <person name="Morin E."/>
            <person name="Grelet G.A."/>
            <person name="Kuo A."/>
            <person name="Kohler A."/>
            <person name="Daghino S."/>
            <person name="Barry K.W."/>
            <person name="Cichocki N."/>
            <person name="Clum A."/>
            <person name="Dockter R.B."/>
            <person name="Hainaut M."/>
            <person name="Kuo R.C."/>
            <person name="LaButti K."/>
            <person name="Lindahl B.D."/>
            <person name="Lindquist E.A."/>
            <person name="Lipzen A."/>
            <person name="Khouja H.R."/>
            <person name="Magnuson J."/>
            <person name="Murat C."/>
            <person name="Ohm R.A."/>
            <person name="Singer S.W."/>
            <person name="Spatafora J.W."/>
            <person name="Wang M."/>
            <person name="Veneault-Fourrey C."/>
            <person name="Henrissat B."/>
            <person name="Grigoriev I.V."/>
            <person name="Martin F.M."/>
            <person name="Perotto S."/>
        </authorList>
    </citation>
    <scope>NUCLEOTIDE SEQUENCE [LARGE SCALE GENOMIC DNA]</scope>
    <source>
        <strain evidence="8 9">ATCC 22711</strain>
    </source>
</reference>
<dbReference type="InterPro" id="IPR007860">
    <property type="entry name" value="DNA_mmatch_repair_MutS_con_dom"/>
</dbReference>
<dbReference type="GO" id="GO:0005739">
    <property type="term" value="C:mitochondrion"/>
    <property type="evidence" value="ECO:0007669"/>
    <property type="project" value="TreeGrafter"/>
</dbReference>
<dbReference type="GeneID" id="36578085"/>
<name>A0A2T3B8D6_AMORE</name>
<accession>A0A2T3B8D6</accession>
<dbReference type="PIRSF" id="PIRSF037677">
    <property type="entry name" value="DNA_mis_repair_Msh6"/>
    <property type="match status" value="1"/>
</dbReference>
<dbReference type="SMART" id="SM00534">
    <property type="entry name" value="MUTSac"/>
    <property type="match status" value="1"/>
</dbReference>
<dbReference type="AlphaFoldDB" id="A0A2T3B8D6"/>
<dbReference type="OrthoDB" id="2534523at2759"/>
<dbReference type="RefSeq" id="XP_024723202.1">
    <property type="nucleotide sequence ID" value="XM_024870004.1"/>
</dbReference>
<dbReference type="Gene3D" id="3.40.50.300">
    <property type="entry name" value="P-loop containing nucleotide triphosphate hydrolases"/>
    <property type="match status" value="1"/>
</dbReference>
<keyword evidence="6" id="KW-0234">DNA repair</keyword>
<dbReference type="InterPro" id="IPR000432">
    <property type="entry name" value="DNA_mismatch_repair_MutS_C"/>
</dbReference>
<dbReference type="Proteomes" id="UP000241818">
    <property type="component" value="Unassembled WGS sequence"/>
</dbReference>
<dbReference type="Gene3D" id="1.10.1420.10">
    <property type="match status" value="3"/>
</dbReference>
<dbReference type="PANTHER" id="PTHR11361:SF34">
    <property type="entry name" value="DNA MISMATCH REPAIR PROTEIN MSH1, MITOCHONDRIAL"/>
    <property type="match status" value="1"/>
</dbReference>
<dbReference type="InterPro" id="IPR036678">
    <property type="entry name" value="MutS_con_dom_sf"/>
</dbReference>
<protein>
    <recommendedName>
        <fullName evidence="7">DNA mismatch repair proteins mutS family domain-containing protein</fullName>
    </recommendedName>
</protein>
<dbReference type="Pfam" id="PF05188">
    <property type="entry name" value="MutS_II"/>
    <property type="match status" value="1"/>
</dbReference>
<feature type="domain" description="DNA mismatch repair proteins mutS family" evidence="7">
    <location>
        <begin position="856"/>
        <end position="872"/>
    </location>
</feature>
<evidence type="ECO:0000256" key="1">
    <source>
        <dbReference type="ARBA" id="ARBA00006271"/>
    </source>
</evidence>
<dbReference type="InterPro" id="IPR017261">
    <property type="entry name" value="DNA_mismatch_repair_MutS/MSH"/>
</dbReference>
<dbReference type="PANTHER" id="PTHR11361">
    <property type="entry name" value="DNA MISMATCH REPAIR PROTEIN MUTS FAMILY MEMBER"/>
    <property type="match status" value="1"/>
</dbReference>
<dbReference type="SUPFAM" id="SSF48334">
    <property type="entry name" value="DNA repair protein MutS, domain III"/>
    <property type="match status" value="1"/>
</dbReference>